<dbReference type="EMBL" id="FNPF01000019">
    <property type="protein sequence ID" value="SDY81411.1"/>
    <property type="molecule type" value="Genomic_DNA"/>
</dbReference>
<dbReference type="Proteomes" id="UP000199286">
    <property type="component" value="Unassembled WGS sequence"/>
</dbReference>
<organism evidence="2 3">
    <name type="scientific">Citreimonas salinaria</name>
    <dbReference type="NCBI Taxonomy" id="321339"/>
    <lineage>
        <taxon>Bacteria</taxon>
        <taxon>Pseudomonadati</taxon>
        <taxon>Pseudomonadota</taxon>
        <taxon>Alphaproteobacteria</taxon>
        <taxon>Rhodobacterales</taxon>
        <taxon>Roseobacteraceae</taxon>
        <taxon>Citreimonas</taxon>
    </lineage>
</organism>
<keyword evidence="3" id="KW-1185">Reference proteome</keyword>
<name>A0A1H3MXM3_9RHOB</name>
<proteinExistence type="predicted"/>
<dbReference type="AlphaFoldDB" id="A0A1H3MXM3"/>
<protein>
    <submittedName>
        <fullName evidence="2">Uncharacterized protein</fullName>
    </submittedName>
</protein>
<evidence type="ECO:0000313" key="2">
    <source>
        <dbReference type="EMBL" id="SDY81411.1"/>
    </source>
</evidence>
<gene>
    <name evidence="2" type="ORF">SAMN05444340_11923</name>
</gene>
<sequence length="305" mass="33043">MREAVSQGSSRGRVSRRTEMRTPESVGNAGTEGAWVGLVAHRGGARLLAEHREALAGGGGWRAPSSAARAKALDDLEDWVSERFRQHAGNADVVRQELAAEKGTTAAFALWSGRSRRCGRSSGRKRGRRSLRDTSRPAVADRLRRALGGDRRYEGEGVLLRGHSRSFPAPTCAGLLRQAPGPLVRRHGRRFPPLRRRTTLQAATKPGAEARGLWFWRVWPTLGAFRTTAKEKVAIIDLSVFSDLAGIDLGAMEDQSTALKPGQTEVSTNLFASDEGVSTSVSGNALRGSSRRIAPRVPSWAHRGV</sequence>
<feature type="region of interest" description="Disordered" evidence="1">
    <location>
        <begin position="1"/>
        <end position="30"/>
    </location>
</feature>
<reference evidence="2 3" key="1">
    <citation type="submission" date="2016-10" db="EMBL/GenBank/DDBJ databases">
        <authorList>
            <person name="de Groot N.N."/>
        </authorList>
    </citation>
    <scope>NUCLEOTIDE SEQUENCE [LARGE SCALE GENOMIC DNA]</scope>
    <source>
        <strain evidence="2 3">DSM 26880</strain>
    </source>
</reference>
<evidence type="ECO:0000256" key="1">
    <source>
        <dbReference type="SAM" id="MobiDB-lite"/>
    </source>
</evidence>
<accession>A0A1H3MXM3</accession>
<evidence type="ECO:0000313" key="3">
    <source>
        <dbReference type="Proteomes" id="UP000199286"/>
    </source>
</evidence>
<feature type="compositionally biased region" description="Low complexity" evidence="1">
    <location>
        <begin position="1"/>
        <end position="12"/>
    </location>
</feature>